<gene>
    <name evidence="7" type="ORF">PGLA1383_LOCUS55718</name>
</gene>
<evidence type="ECO:0000259" key="6">
    <source>
        <dbReference type="Pfam" id="PF02897"/>
    </source>
</evidence>
<dbReference type="AlphaFoldDB" id="A0A813HRY4"/>
<dbReference type="GO" id="GO:0006508">
    <property type="term" value="P:proteolysis"/>
    <property type="evidence" value="ECO:0007669"/>
    <property type="project" value="UniProtKB-KW"/>
</dbReference>
<evidence type="ECO:0000313" key="7">
    <source>
        <dbReference type="EMBL" id="CAE8640991.1"/>
    </source>
</evidence>
<accession>A0A813HRY4</accession>
<dbReference type="EMBL" id="CAJNNV010032768">
    <property type="protein sequence ID" value="CAE8640991.1"/>
    <property type="molecule type" value="Genomic_DNA"/>
</dbReference>
<keyword evidence="3" id="KW-0378">Hydrolase</keyword>
<dbReference type="OMA" id="NAVVCQV"/>
<feature type="domain" description="Peptidase S9 prolyl oligopeptidase catalytic" evidence="5">
    <location>
        <begin position="609"/>
        <end position="811"/>
    </location>
</feature>
<dbReference type="Gene3D" id="3.40.50.1820">
    <property type="entry name" value="alpha/beta hydrolase"/>
    <property type="match status" value="1"/>
</dbReference>
<feature type="non-terminal residue" evidence="7">
    <location>
        <position position="1073"/>
    </location>
</feature>
<dbReference type="InterPro" id="IPR001375">
    <property type="entry name" value="Peptidase_S9_cat"/>
</dbReference>
<evidence type="ECO:0000259" key="5">
    <source>
        <dbReference type="Pfam" id="PF00326"/>
    </source>
</evidence>
<evidence type="ECO:0008006" key="9">
    <source>
        <dbReference type="Google" id="ProtNLM"/>
    </source>
</evidence>
<evidence type="ECO:0000313" key="8">
    <source>
        <dbReference type="Proteomes" id="UP000654075"/>
    </source>
</evidence>
<dbReference type="Pfam" id="PF00326">
    <property type="entry name" value="Peptidase_S9"/>
    <property type="match status" value="1"/>
</dbReference>
<proteinExistence type="inferred from homology"/>
<dbReference type="InterPro" id="IPR051167">
    <property type="entry name" value="Prolyl_oligopep/macrocyclase"/>
</dbReference>
<dbReference type="PANTHER" id="PTHR42881:SF13">
    <property type="entry name" value="PROLYL ENDOPEPTIDASE"/>
    <property type="match status" value="1"/>
</dbReference>
<dbReference type="PRINTS" id="PR00862">
    <property type="entry name" value="PROLIGOPTASE"/>
</dbReference>
<protein>
    <recommendedName>
        <fullName evidence="9">Prolyl oligopeptidase</fullName>
    </recommendedName>
</protein>
<sequence>MSFRNSARSIRGMQPPNGLGVLGHRLVHTSAPSPPLPVACRALPSSRVRKYGSPSSESRSWRLSLRVAVAAASVTASLASRKACGQVRAEDKPELEAKQVRSQALRDMWMGQQGEHEWLENVLGDDALGWVRGQNSRTEALLGDPTASALYNKSLQILESKDKIPNVAKYGAYWYNFWTDADHPRGLWRRTTRESFQTDSPAWEVVIDVDALGKDEGESWVWKGHAVCREFDAATGEPLPPRRTLVALSPGGSDAVIRREFDMVEKRFISAGEGGFVITPAMKSRASWIDYDTILVGGDLGSGSLTDSGYPRVVREWRRGTLLADAPQVFEGEASDVSVTGYVSRSRGHTFEWRHRALSFYTSRREVRSRTASGGSSWTCLEDRGLPEGARTSQFADRLLIWLRKPWEFNGQTLPAGSLLSTGIEDFCSRGVDAKMEILFLPTSRTSLKDFDATRNYLVLHILDNVKSKLHFWRWAGGDADWVDAGEEPSAVIRGASVQPVDSEESDEYFLSTSSFTQPSSLSLADASLGPAGVPSASPLKQLPMQFDASGLTASQGEATSADGTKIPYFCVCRDGLPRDGSTPTLLYGYGGFEISMTPGYTPLIGTGWLERGGCYVVANIRGGGEFGPAWHQAALRENRQKAYDDFVAVAEDLVASGVTSPGRLGIRGGSNGGLLMGNMLVQRPDLFGAVVCAVPLLDMKRYSHLLAGASWMAEYGNPDTEDWQFLQKYSPYHNLDPNASYPPLLMTTSTKDDRVHPYHARCFVKRLQEMGKGDNVFYFENIEGGHGGAADAKQSAYVTSLYIDFLWKVLCPADPDPASPGAPAGEGSPGLEAIYEEAGQAAELGHGAAGAGVCEDDEGRRITELLLRFDATRLRSELQPLYVHRMHYQSQQEKKEPDDAQAFKFEIDSQSRVMAAKLTERQRGESGKDLPTHADVLHWRYSQTQEKKEQARIQAKVDEAISCTFRPKTTSPRELYVDITTPPGASRAEVLYARGLAEKERRDAKVVENERMQKTAETRDCTFRPCTADSKKSYHKAHDGQAQAPVPRGFYETRQRLRAANEIRGQRLQQQE</sequence>
<comment type="similarity">
    <text evidence="1">Belongs to the peptidase S9A family.</text>
</comment>
<keyword evidence="4" id="KW-0720">Serine protease</keyword>
<dbReference type="GO" id="GO:0070012">
    <property type="term" value="F:oligopeptidase activity"/>
    <property type="evidence" value="ECO:0007669"/>
    <property type="project" value="TreeGrafter"/>
</dbReference>
<dbReference type="OrthoDB" id="248387at2759"/>
<dbReference type="GO" id="GO:0004252">
    <property type="term" value="F:serine-type endopeptidase activity"/>
    <property type="evidence" value="ECO:0007669"/>
    <property type="project" value="InterPro"/>
</dbReference>
<keyword evidence="8" id="KW-1185">Reference proteome</keyword>
<evidence type="ECO:0000256" key="4">
    <source>
        <dbReference type="ARBA" id="ARBA00022825"/>
    </source>
</evidence>
<dbReference type="Proteomes" id="UP000654075">
    <property type="component" value="Unassembled WGS sequence"/>
</dbReference>
<dbReference type="SUPFAM" id="SSF53474">
    <property type="entry name" value="alpha/beta-Hydrolases"/>
    <property type="match status" value="1"/>
</dbReference>
<dbReference type="InterPro" id="IPR029058">
    <property type="entry name" value="AB_hydrolase_fold"/>
</dbReference>
<name>A0A813HRY4_POLGL</name>
<comment type="caution">
    <text evidence="7">The sequence shown here is derived from an EMBL/GenBank/DDBJ whole genome shotgun (WGS) entry which is preliminary data.</text>
</comment>
<dbReference type="Gene3D" id="2.130.10.120">
    <property type="entry name" value="Prolyl oligopeptidase, N-terminal domain"/>
    <property type="match status" value="1"/>
</dbReference>
<keyword evidence="2" id="KW-0645">Protease</keyword>
<evidence type="ECO:0000256" key="2">
    <source>
        <dbReference type="ARBA" id="ARBA00022670"/>
    </source>
</evidence>
<evidence type="ECO:0000256" key="3">
    <source>
        <dbReference type="ARBA" id="ARBA00022801"/>
    </source>
</evidence>
<dbReference type="PANTHER" id="PTHR42881">
    <property type="entry name" value="PROLYL ENDOPEPTIDASE"/>
    <property type="match status" value="1"/>
</dbReference>
<feature type="domain" description="Peptidase S9A N-terminal" evidence="6">
    <location>
        <begin position="116"/>
        <end position="216"/>
    </location>
</feature>
<dbReference type="Pfam" id="PF02897">
    <property type="entry name" value="Peptidase_S9_N"/>
    <property type="match status" value="1"/>
</dbReference>
<evidence type="ECO:0000256" key="1">
    <source>
        <dbReference type="ARBA" id="ARBA00005228"/>
    </source>
</evidence>
<dbReference type="GO" id="GO:0005829">
    <property type="term" value="C:cytosol"/>
    <property type="evidence" value="ECO:0007669"/>
    <property type="project" value="TreeGrafter"/>
</dbReference>
<dbReference type="InterPro" id="IPR023302">
    <property type="entry name" value="Pept_S9A_N"/>
</dbReference>
<organism evidence="7 8">
    <name type="scientific">Polarella glacialis</name>
    <name type="common">Dinoflagellate</name>
    <dbReference type="NCBI Taxonomy" id="89957"/>
    <lineage>
        <taxon>Eukaryota</taxon>
        <taxon>Sar</taxon>
        <taxon>Alveolata</taxon>
        <taxon>Dinophyceae</taxon>
        <taxon>Suessiales</taxon>
        <taxon>Suessiaceae</taxon>
        <taxon>Polarella</taxon>
    </lineage>
</organism>
<reference evidence="7" key="1">
    <citation type="submission" date="2021-02" db="EMBL/GenBank/DDBJ databases">
        <authorList>
            <person name="Dougan E. K."/>
            <person name="Rhodes N."/>
            <person name="Thang M."/>
            <person name="Chan C."/>
        </authorList>
    </citation>
    <scope>NUCLEOTIDE SEQUENCE</scope>
</reference>
<dbReference type="SUPFAM" id="SSF50993">
    <property type="entry name" value="Peptidase/esterase 'gauge' domain"/>
    <property type="match status" value="1"/>
</dbReference>
<dbReference type="InterPro" id="IPR002470">
    <property type="entry name" value="Peptidase_S9A"/>
</dbReference>